<dbReference type="OrthoDB" id="10036721at2759"/>
<organism evidence="4 5">
    <name type="scientific">Daedalea quercina L-15889</name>
    <dbReference type="NCBI Taxonomy" id="1314783"/>
    <lineage>
        <taxon>Eukaryota</taxon>
        <taxon>Fungi</taxon>
        <taxon>Dikarya</taxon>
        <taxon>Basidiomycota</taxon>
        <taxon>Agaricomycotina</taxon>
        <taxon>Agaricomycetes</taxon>
        <taxon>Polyporales</taxon>
        <taxon>Fomitopsis</taxon>
    </lineage>
</organism>
<dbReference type="InterPro" id="IPR008928">
    <property type="entry name" value="6-hairpin_glycosidase_sf"/>
</dbReference>
<feature type="domain" description="Alpha-L-rhamnosidase six-hairpin glycosidase" evidence="3">
    <location>
        <begin position="244"/>
        <end position="466"/>
    </location>
</feature>
<dbReference type="InterPro" id="IPR012341">
    <property type="entry name" value="6hp_glycosidase-like_sf"/>
</dbReference>
<dbReference type="Proteomes" id="UP000076727">
    <property type="component" value="Unassembled WGS sequence"/>
</dbReference>
<name>A0A165PW61_9APHY</name>
<dbReference type="STRING" id="1314783.A0A165PW61"/>
<feature type="signal peptide" evidence="2">
    <location>
        <begin position="1"/>
        <end position="19"/>
    </location>
</feature>
<accession>A0A165PW61</accession>
<dbReference type="Pfam" id="PF17389">
    <property type="entry name" value="Bac_rhamnosid6H"/>
    <property type="match status" value="1"/>
</dbReference>
<evidence type="ECO:0000313" key="4">
    <source>
        <dbReference type="EMBL" id="KZT68695.1"/>
    </source>
</evidence>
<gene>
    <name evidence="4" type="ORF">DAEQUDRAFT_766101</name>
</gene>
<reference evidence="4 5" key="1">
    <citation type="journal article" date="2016" name="Mol. Biol. Evol.">
        <title>Comparative Genomics of Early-Diverging Mushroom-Forming Fungi Provides Insights into the Origins of Lignocellulose Decay Capabilities.</title>
        <authorList>
            <person name="Nagy L.G."/>
            <person name="Riley R."/>
            <person name="Tritt A."/>
            <person name="Adam C."/>
            <person name="Daum C."/>
            <person name="Floudas D."/>
            <person name="Sun H."/>
            <person name="Yadav J.S."/>
            <person name="Pangilinan J."/>
            <person name="Larsson K.H."/>
            <person name="Matsuura K."/>
            <person name="Barry K."/>
            <person name="Labutti K."/>
            <person name="Kuo R."/>
            <person name="Ohm R.A."/>
            <person name="Bhattacharya S.S."/>
            <person name="Shirouzu T."/>
            <person name="Yoshinaga Y."/>
            <person name="Martin F.M."/>
            <person name="Grigoriev I.V."/>
            <person name="Hibbett D.S."/>
        </authorList>
    </citation>
    <scope>NUCLEOTIDE SEQUENCE [LARGE SCALE GENOMIC DNA]</scope>
    <source>
        <strain evidence="4 5">L-15889</strain>
    </source>
</reference>
<dbReference type="PANTHER" id="PTHR34987:SF6">
    <property type="entry name" value="ALPHA-L-RHAMNOSIDASE SIX-HAIRPIN GLYCOSIDASE DOMAIN-CONTAINING PROTEIN"/>
    <property type="match status" value="1"/>
</dbReference>
<protein>
    <submittedName>
        <fullName evidence="4">Glycoside hydrolase family 78 protein</fullName>
    </submittedName>
</protein>
<dbReference type="AlphaFoldDB" id="A0A165PW61"/>
<feature type="compositionally biased region" description="Polar residues" evidence="1">
    <location>
        <begin position="657"/>
        <end position="667"/>
    </location>
</feature>
<dbReference type="InterPro" id="IPR035396">
    <property type="entry name" value="Bac_rhamnosid6H"/>
</dbReference>
<sequence>MAPAILLLSFLLLGEYTVGLAPSGPWDAFNFAPASRTVYPRSIREYSGNVTSASSILSNGSLTLSGDESYVVLDFGYEVAGLISLNFDDVSENSSIALSFTESPLFISPRTSDDSVVTSANLSYDGVLNVPAPLQTGYWTQPSAQLRGGYRFLTIVSTSDSSVSLSNVSAALDFMPHVDSLRDYSGYFYAADPGYVDQDFLTRVWYAGAYTVQIDTIPADAGRDPNHPSPGWANNASMDSPGPVLVDGAKRDRSVWPGDLGISLPTQFVSTNDLNSTRNALATLYARQDASGGLPYAGPPLDLLYSSDPSDTYHAWTLVGTYTYVLYSGDFEWLQEVWSNYTRGVKFLASKVDETGLLNVTGTLDWGRLGQGGYNSEANALYYKVLTSGADLALWLNDTSLSAAYTANASALKSVFNDAFWQADKGLYRDNTTTDFSAQDGNSLAVVFNLTESAEQAAAVSEGLTANWGVYGAVAPELPDTIAPYIGGFEIQAHFIAGNAERALDLLHREWGYMLYTPISVQSTLLEGYTSNGSLYFRSTDGYDYDASYTSHAHGWSTGPTSALSFYVLGLQLTAPQGETWSVAPQTAGLPYAEGGYKTPLGWFGVSWASDGGLWNVSVSTPDGTSGIVRPPVAGTVSVDGETAELDASGSLPLSGGNHTVSVQTAG</sequence>
<feature type="chain" id="PRO_5007864357" evidence="2">
    <location>
        <begin position="20"/>
        <end position="667"/>
    </location>
</feature>
<proteinExistence type="predicted"/>
<evidence type="ECO:0000313" key="5">
    <source>
        <dbReference type="Proteomes" id="UP000076727"/>
    </source>
</evidence>
<evidence type="ECO:0000256" key="1">
    <source>
        <dbReference type="SAM" id="MobiDB-lite"/>
    </source>
</evidence>
<dbReference type="EMBL" id="KV429064">
    <property type="protein sequence ID" value="KZT68695.1"/>
    <property type="molecule type" value="Genomic_DNA"/>
</dbReference>
<dbReference type="PANTHER" id="PTHR34987">
    <property type="entry name" value="C, PUTATIVE (AFU_ORTHOLOGUE AFUA_3G02880)-RELATED"/>
    <property type="match status" value="1"/>
</dbReference>
<dbReference type="GO" id="GO:0005975">
    <property type="term" value="P:carbohydrate metabolic process"/>
    <property type="evidence" value="ECO:0007669"/>
    <property type="project" value="InterPro"/>
</dbReference>
<keyword evidence="4" id="KW-0378">Hydrolase</keyword>
<feature type="region of interest" description="Disordered" evidence="1">
    <location>
        <begin position="647"/>
        <end position="667"/>
    </location>
</feature>
<dbReference type="SUPFAM" id="SSF48208">
    <property type="entry name" value="Six-hairpin glycosidases"/>
    <property type="match status" value="1"/>
</dbReference>
<evidence type="ECO:0000256" key="2">
    <source>
        <dbReference type="SAM" id="SignalP"/>
    </source>
</evidence>
<keyword evidence="5" id="KW-1185">Reference proteome</keyword>
<evidence type="ECO:0000259" key="3">
    <source>
        <dbReference type="Pfam" id="PF17389"/>
    </source>
</evidence>
<dbReference type="Gene3D" id="1.50.10.10">
    <property type="match status" value="1"/>
</dbReference>
<dbReference type="Gene3D" id="2.60.420.10">
    <property type="entry name" value="Maltose phosphorylase, domain 3"/>
    <property type="match status" value="1"/>
</dbReference>
<keyword evidence="2" id="KW-0732">Signal</keyword>
<dbReference type="GO" id="GO:0016787">
    <property type="term" value="F:hydrolase activity"/>
    <property type="evidence" value="ECO:0007669"/>
    <property type="project" value="UniProtKB-KW"/>
</dbReference>